<reference evidence="2" key="1">
    <citation type="journal article" date="2023" name="Front. Plant Sci.">
        <title>Chromosomal-level genome assembly of Melastoma candidum provides insights into trichome evolution.</title>
        <authorList>
            <person name="Zhong Y."/>
            <person name="Wu W."/>
            <person name="Sun C."/>
            <person name="Zou P."/>
            <person name="Liu Y."/>
            <person name="Dai S."/>
            <person name="Zhou R."/>
        </authorList>
    </citation>
    <scope>NUCLEOTIDE SEQUENCE [LARGE SCALE GENOMIC DNA]</scope>
</reference>
<name>A0ACB9P556_9MYRT</name>
<protein>
    <submittedName>
        <fullName evidence="1">Uncharacterized protein</fullName>
    </submittedName>
</protein>
<evidence type="ECO:0000313" key="2">
    <source>
        <dbReference type="Proteomes" id="UP001057402"/>
    </source>
</evidence>
<sequence>MVDSVPINKLSEGEEEGEDDPLLSLLQLIQQTAHASFGHSATFDPKPYLDLSLKTPLSSASCAFRELLASTNGTPEVRELSRYLEDHFEEAGADVEPYEPPDFEEDGPEGFLPRVESDVVRWWGLEVHRLWRSLSSRVVARVRECPERHTVVDLPEGFMVPGSRFRELYYWDSYWVIRGLLASKMYVTASATVTNLIALGARYGYVINGARTYYANRSQPPLLSAMIRETFNATQNLGLIKSSLNVLVREHQFWNSGKHKVIIQGPDGRQHCLSRYFAKWNRPRPESSTIDKESASNVSEKEGFYRELASAAESGWDFSSRWMRNPADFTTTRTTLVLPVDLNAFILGMERDIAFFAELTGDKRTAERFWTASRERVEAINAIFWNEHMGQWLDYWLDDDSLLEPHTWKASRQNKNVFASNYIPLWLQPIYTDHLVVEKVVRSLQDSGLICPAGIATSLNNSGQQWDFPNGWAPLQHMIVEGLVKSGLEEARALAEDISSRWIKTNYAVFKRTGEMHEKYDVTNPGEFGGGGEYVPQTGFGWSNGVVLSFLEEFGWPGDREMDAH</sequence>
<gene>
    <name evidence="1" type="ORF">MLD38_027678</name>
</gene>
<comment type="caution">
    <text evidence="1">The sequence shown here is derived from an EMBL/GenBank/DDBJ whole genome shotgun (WGS) entry which is preliminary data.</text>
</comment>
<dbReference type="EMBL" id="CM042886">
    <property type="protein sequence ID" value="KAI4343142.1"/>
    <property type="molecule type" value="Genomic_DNA"/>
</dbReference>
<organism evidence="1 2">
    <name type="scientific">Melastoma candidum</name>
    <dbReference type="NCBI Taxonomy" id="119954"/>
    <lineage>
        <taxon>Eukaryota</taxon>
        <taxon>Viridiplantae</taxon>
        <taxon>Streptophyta</taxon>
        <taxon>Embryophyta</taxon>
        <taxon>Tracheophyta</taxon>
        <taxon>Spermatophyta</taxon>
        <taxon>Magnoliopsida</taxon>
        <taxon>eudicotyledons</taxon>
        <taxon>Gunneridae</taxon>
        <taxon>Pentapetalae</taxon>
        <taxon>rosids</taxon>
        <taxon>malvids</taxon>
        <taxon>Myrtales</taxon>
        <taxon>Melastomataceae</taxon>
        <taxon>Melastomatoideae</taxon>
        <taxon>Melastomateae</taxon>
        <taxon>Melastoma</taxon>
    </lineage>
</organism>
<keyword evidence="2" id="KW-1185">Reference proteome</keyword>
<dbReference type="Proteomes" id="UP001057402">
    <property type="component" value="Chromosome 7"/>
</dbReference>
<proteinExistence type="predicted"/>
<accession>A0ACB9P556</accession>
<evidence type="ECO:0000313" key="1">
    <source>
        <dbReference type="EMBL" id="KAI4343142.1"/>
    </source>
</evidence>